<gene>
    <name evidence="1" type="ORF">ACFQH9_15930</name>
</gene>
<dbReference type="Proteomes" id="UP001596119">
    <property type="component" value="Unassembled WGS sequence"/>
</dbReference>
<dbReference type="RefSeq" id="WP_379566904.1">
    <property type="nucleotide sequence ID" value="NZ_JBHSQK010000037.1"/>
</dbReference>
<reference evidence="2" key="1">
    <citation type="journal article" date="2019" name="Int. J. Syst. Evol. Microbiol.">
        <title>The Global Catalogue of Microorganisms (GCM) 10K type strain sequencing project: providing services to taxonomists for standard genome sequencing and annotation.</title>
        <authorList>
            <consortium name="The Broad Institute Genomics Platform"/>
            <consortium name="The Broad Institute Genome Sequencing Center for Infectious Disease"/>
            <person name="Wu L."/>
            <person name="Ma J."/>
        </authorList>
    </citation>
    <scope>NUCLEOTIDE SEQUENCE [LARGE SCALE GENOMIC DNA]</scope>
    <source>
        <strain evidence="2">CGMCC 4.7397</strain>
    </source>
</reference>
<accession>A0ABW1IAG6</accession>
<name>A0ABW1IAG6_9PSEU</name>
<evidence type="ECO:0000313" key="1">
    <source>
        <dbReference type="EMBL" id="MFC5949764.1"/>
    </source>
</evidence>
<protein>
    <submittedName>
        <fullName evidence="1">Uncharacterized protein</fullName>
    </submittedName>
</protein>
<proteinExistence type="predicted"/>
<organism evidence="1 2">
    <name type="scientific">Pseudonocardia lutea</name>
    <dbReference type="NCBI Taxonomy" id="2172015"/>
    <lineage>
        <taxon>Bacteria</taxon>
        <taxon>Bacillati</taxon>
        <taxon>Actinomycetota</taxon>
        <taxon>Actinomycetes</taxon>
        <taxon>Pseudonocardiales</taxon>
        <taxon>Pseudonocardiaceae</taxon>
        <taxon>Pseudonocardia</taxon>
    </lineage>
</organism>
<evidence type="ECO:0000313" key="2">
    <source>
        <dbReference type="Proteomes" id="UP001596119"/>
    </source>
</evidence>
<comment type="caution">
    <text evidence="1">The sequence shown here is derived from an EMBL/GenBank/DDBJ whole genome shotgun (WGS) entry which is preliminary data.</text>
</comment>
<keyword evidence="2" id="KW-1185">Reference proteome</keyword>
<sequence>MTRTRTYQAPTFVPDPRAVPGSVPAIVDAAFHRLRWQLNAAYEIPNGSALDNASRADRLAVLHDRAARWWRVLYRHSANGVPFVYVSAAGRAIQAAQEDARFWRETAADWRARADQRPTSDAAGAMSNWAELGVA</sequence>
<dbReference type="EMBL" id="JBHSQK010000037">
    <property type="protein sequence ID" value="MFC5949764.1"/>
    <property type="molecule type" value="Genomic_DNA"/>
</dbReference>